<comment type="caution">
    <text evidence="1">The sequence shown here is derived from an EMBL/GenBank/DDBJ whole genome shotgun (WGS) entry which is preliminary data.</text>
</comment>
<dbReference type="STRING" id="1184151.AW736_01050"/>
<gene>
    <name evidence="1" type="ORF">AW736_01050</name>
</gene>
<name>A0A178IK46_9BACT</name>
<organism evidence="1 2">
    <name type="scientific">Termitidicoccus mucosus</name>
    <dbReference type="NCBI Taxonomy" id="1184151"/>
    <lineage>
        <taxon>Bacteria</taxon>
        <taxon>Pseudomonadati</taxon>
        <taxon>Verrucomicrobiota</taxon>
        <taxon>Opitutia</taxon>
        <taxon>Opitutales</taxon>
        <taxon>Opitutaceae</taxon>
        <taxon>Termitidicoccus</taxon>
    </lineage>
</organism>
<dbReference type="Proteomes" id="UP000078486">
    <property type="component" value="Unassembled WGS sequence"/>
</dbReference>
<evidence type="ECO:0000313" key="1">
    <source>
        <dbReference type="EMBL" id="OAM90252.1"/>
    </source>
</evidence>
<dbReference type="EMBL" id="LRRQ01000063">
    <property type="protein sequence ID" value="OAM90252.1"/>
    <property type="molecule type" value="Genomic_DNA"/>
</dbReference>
<reference evidence="1 2" key="1">
    <citation type="submission" date="2016-01" db="EMBL/GenBank/DDBJ databases">
        <title>High potential of lignocellulose degradation of a new Verrucomicrobia species.</title>
        <authorList>
            <person name="Wang Y."/>
            <person name="Shi Y."/>
            <person name="Qiu Z."/>
            <person name="Liu S."/>
            <person name="Yang H."/>
        </authorList>
    </citation>
    <scope>NUCLEOTIDE SEQUENCE [LARGE SCALE GENOMIC DNA]</scope>
    <source>
        <strain evidence="1 2">TSB47</strain>
    </source>
</reference>
<keyword evidence="2" id="KW-1185">Reference proteome</keyword>
<sequence length="132" mass="14506">MVIWLSRRIVGAAAGDAGPDAGVETLEAGQVAPENRVFACAVLEAGEVCRQFPGRLRREGVDHPVGLPFRPDEPPFAKVGEVFRDLYLRLAQHFLKMADAKRPPREQVQDAQTRPVAEALVNLNKVHKADNT</sequence>
<dbReference type="AlphaFoldDB" id="A0A178IK46"/>
<proteinExistence type="predicted"/>
<evidence type="ECO:0000313" key="2">
    <source>
        <dbReference type="Proteomes" id="UP000078486"/>
    </source>
</evidence>
<protein>
    <submittedName>
        <fullName evidence="1">Uncharacterized protein</fullName>
    </submittedName>
</protein>
<accession>A0A178IK46</accession>